<keyword evidence="1" id="KW-0378">Hydrolase</keyword>
<dbReference type="EMBL" id="LK995523">
    <property type="protein sequence ID" value="CED91804.1"/>
    <property type="molecule type" value="Genomic_DNA"/>
</dbReference>
<accession>A0A1L7RR00</accession>
<name>A0A1L7RR00_9ACTO</name>
<dbReference type="Gene3D" id="3.40.50.1820">
    <property type="entry name" value="alpha/beta hydrolase"/>
    <property type="match status" value="1"/>
</dbReference>
<evidence type="ECO:0000313" key="1">
    <source>
        <dbReference type="EMBL" id="CED91804.1"/>
    </source>
</evidence>
<organism evidence="1">
    <name type="scientific">Actinomyces succiniciruminis</name>
    <dbReference type="NCBI Taxonomy" id="1522002"/>
    <lineage>
        <taxon>Bacteria</taxon>
        <taxon>Bacillati</taxon>
        <taxon>Actinomycetota</taxon>
        <taxon>Actinomycetes</taxon>
        <taxon>Actinomycetales</taxon>
        <taxon>Actinomycetaceae</taxon>
        <taxon>Actinomyces</taxon>
    </lineage>
</organism>
<dbReference type="GO" id="GO:0016787">
    <property type="term" value="F:hydrolase activity"/>
    <property type="evidence" value="ECO:0007669"/>
    <property type="project" value="UniProtKB-KW"/>
</dbReference>
<dbReference type="RefSeq" id="WP_210580820.1">
    <property type="nucleotide sequence ID" value="NZ_LK995523.1"/>
</dbReference>
<protein>
    <submittedName>
        <fullName evidence="1">Alpha/beta hydrolase protein</fullName>
    </submittedName>
</protein>
<sequence length="274" mass="29958">MPNLRIDTARGINLAATMHLPDGAAPFDPDAFDEEAINSGRPVPPREEGVVILAHDFLTDRHGLDHRLDALAEQYRRAGLATLQFDFSGLGESDDDVITLAGEIEDLQAVSAWLANRGYVRQAIHANGFGATAALLARPAQVRTAVVVGAVVGPQSILWENVFSPEQLDELDRHGLTRLPDDNPNSREWDVLSKETLADVSLQTPEKTMADLPWPILMLHGALTEEFPDTAEAATEAFPLLPEGSRLYQVQADGEDAAREVARLSTEWVTRRLS</sequence>
<proteinExistence type="predicted"/>
<dbReference type="InterPro" id="IPR029058">
    <property type="entry name" value="AB_hydrolase_fold"/>
</dbReference>
<dbReference type="SUPFAM" id="SSF53474">
    <property type="entry name" value="alpha/beta-Hydrolases"/>
    <property type="match status" value="1"/>
</dbReference>
<dbReference type="AlphaFoldDB" id="A0A1L7RR00"/>
<reference evidence="1" key="1">
    <citation type="submission" date="2014-07" db="EMBL/GenBank/DDBJ databases">
        <authorList>
            <person name="Zhang J.E."/>
            <person name="Yang H."/>
            <person name="Guo J."/>
            <person name="Deng Z."/>
            <person name="Luo H."/>
            <person name="Luo M."/>
            <person name="Zhao B."/>
        </authorList>
    </citation>
    <scope>NUCLEOTIDE SEQUENCE</scope>
    <source>
        <strain evidence="1">AM4</strain>
    </source>
</reference>
<gene>
    <name evidence="1" type="ORF">AAM4_1972</name>
</gene>